<dbReference type="EMBL" id="UINC01007948">
    <property type="protein sequence ID" value="SVA35793.1"/>
    <property type="molecule type" value="Genomic_DNA"/>
</dbReference>
<evidence type="ECO:0000313" key="1">
    <source>
        <dbReference type="EMBL" id="SVA35793.1"/>
    </source>
</evidence>
<reference evidence="1" key="1">
    <citation type="submission" date="2018-05" db="EMBL/GenBank/DDBJ databases">
        <authorList>
            <person name="Lanie J.A."/>
            <person name="Ng W.-L."/>
            <person name="Kazmierczak K.M."/>
            <person name="Andrzejewski T.M."/>
            <person name="Davidsen T.M."/>
            <person name="Wayne K.J."/>
            <person name="Tettelin H."/>
            <person name="Glass J.I."/>
            <person name="Rusch D."/>
            <person name="Podicherti R."/>
            <person name="Tsui H.-C.T."/>
            <person name="Winkler M.E."/>
        </authorList>
    </citation>
    <scope>NUCLEOTIDE SEQUENCE</scope>
</reference>
<accession>A0A381V907</accession>
<dbReference type="AlphaFoldDB" id="A0A381V907"/>
<evidence type="ECO:0008006" key="2">
    <source>
        <dbReference type="Google" id="ProtNLM"/>
    </source>
</evidence>
<protein>
    <recommendedName>
        <fullName evidence="2">ACT domain-containing protein</fullName>
    </recommendedName>
</protein>
<sequence>MTLYVPIMRTVGMSVPEAVREIITRNRSIHDCMKMDVINYTALAVKIQPGVEKQLGNPVHLNTIVVAIKRYADSFQDEEEVVEEPLLKDARFSLTDKILGMQWTMNDLINEDMGKMFAEAQNAFSNSSFFKLGDSFRILVDDSDDARRIFQTFPKENLYKDGLAKIKIQVPIHNRANVISYVTEILHHNGIELVDALISQDGIVLILNESEAPLAYEKLRSEISSR</sequence>
<organism evidence="1">
    <name type="scientific">marine metagenome</name>
    <dbReference type="NCBI Taxonomy" id="408172"/>
    <lineage>
        <taxon>unclassified sequences</taxon>
        <taxon>metagenomes</taxon>
        <taxon>ecological metagenomes</taxon>
    </lineage>
</organism>
<gene>
    <name evidence="1" type="ORF">METZ01_LOCUS88647</name>
</gene>
<proteinExistence type="predicted"/>
<name>A0A381V907_9ZZZZ</name>